<dbReference type="PRINTS" id="PR00096">
    <property type="entry name" value="GATASE"/>
</dbReference>
<dbReference type="GO" id="GO:0004359">
    <property type="term" value="F:glutaminase activity"/>
    <property type="evidence" value="ECO:0007669"/>
    <property type="project" value="RHEA"/>
</dbReference>
<dbReference type="PRINTS" id="PR00097">
    <property type="entry name" value="ANTSNTHASEII"/>
</dbReference>
<gene>
    <name evidence="11" type="primary">carA</name>
    <name evidence="13" type="ORF">ATL40_1211</name>
</gene>
<dbReference type="InterPro" id="IPR017926">
    <property type="entry name" value="GATASE"/>
</dbReference>
<dbReference type="InterPro" id="IPR029062">
    <property type="entry name" value="Class_I_gatase-like"/>
</dbReference>
<reference evidence="13 14" key="1">
    <citation type="submission" date="2017-10" db="EMBL/GenBank/DDBJ databases">
        <title>Sequencing the genomes of 1000 actinobacteria strains.</title>
        <authorList>
            <person name="Klenk H.-P."/>
        </authorList>
    </citation>
    <scope>NUCLEOTIDE SEQUENCE [LARGE SCALE GENOMIC DNA]</scope>
    <source>
        <strain evidence="13 14">DSM 21801</strain>
    </source>
</reference>
<dbReference type="FunFam" id="3.50.30.20:FF:000001">
    <property type="entry name" value="Carbamoyl-phosphate synthase small chain"/>
    <property type="match status" value="1"/>
</dbReference>
<dbReference type="Pfam" id="PF00117">
    <property type="entry name" value="GATase"/>
    <property type="match status" value="1"/>
</dbReference>
<dbReference type="UniPathway" id="UPA00070">
    <property type="reaction ID" value="UER00115"/>
</dbReference>
<dbReference type="InterPro" id="IPR002474">
    <property type="entry name" value="CarbamoylP_synth_ssu_N"/>
</dbReference>
<dbReference type="InterPro" id="IPR050472">
    <property type="entry name" value="Anth_synth/Amidotransfase"/>
</dbReference>
<protein>
    <recommendedName>
        <fullName evidence="11">Carbamoyl phosphate synthase small chain</fullName>
        <ecNumber evidence="11">6.3.5.5</ecNumber>
    </recommendedName>
    <alternativeName>
        <fullName evidence="11">Carbamoyl phosphate synthetase glutamine chain</fullName>
    </alternativeName>
</protein>
<feature type="active site" evidence="11">
    <location>
        <position position="361"/>
    </location>
</feature>
<dbReference type="GO" id="GO:0004088">
    <property type="term" value="F:carbamoyl-phosphate synthase (glutamine-hydrolyzing) activity"/>
    <property type="evidence" value="ECO:0007669"/>
    <property type="project" value="UniProtKB-UniRule"/>
</dbReference>
<comment type="catalytic activity">
    <reaction evidence="9 11">
        <text>hydrogencarbonate + L-glutamine + 2 ATP + H2O = carbamoyl phosphate + L-glutamate + 2 ADP + phosphate + 2 H(+)</text>
        <dbReference type="Rhea" id="RHEA:18633"/>
        <dbReference type="ChEBI" id="CHEBI:15377"/>
        <dbReference type="ChEBI" id="CHEBI:15378"/>
        <dbReference type="ChEBI" id="CHEBI:17544"/>
        <dbReference type="ChEBI" id="CHEBI:29985"/>
        <dbReference type="ChEBI" id="CHEBI:30616"/>
        <dbReference type="ChEBI" id="CHEBI:43474"/>
        <dbReference type="ChEBI" id="CHEBI:58228"/>
        <dbReference type="ChEBI" id="CHEBI:58359"/>
        <dbReference type="ChEBI" id="CHEBI:456216"/>
        <dbReference type="EC" id="6.3.5.5"/>
    </reaction>
</comment>
<comment type="function">
    <text evidence="11">Small subunit of the glutamine-dependent carbamoyl phosphate synthetase (CPSase). CPSase catalyzes the formation of carbamoyl phosphate from the ammonia moiety of glutamine, carbonate, and phosphate donated by ATP, constituting the first step of 2 biosynthetic pathways, one leading to arginine and/or urea and the other to pyrimidine nucleotides. The small subunit (glutamine amidotransferase) binds and cleaves glutamine to supply the large subunit with the substrate ammonia.</text>
</comment>
<dbReference type="CDD" id="cd01744">
    <property type="entry name" value="GATase1_CPSase"/>
    <property type="match status" value="1"/>
</dbReference>
<comment type="caution">
    <text evidence="13">The sequence shown here is derived from an EMBL/GenBank/DDBJ whole genome shotgun (WGS) entry which is preliminary data.</text>
</comment>
<dbReference type="Gene3D" id="3.50.30.20">
    <property type="entry name" value="Carbamoyl-phosphate synthase small subunit, N-terminal domain"/>
    <property type="match status" value="1"/>
</dbReference>
<dbReference type="PANTHER" id="PTHR43418">
    <property type="entry name" value="MULTIFUNCTIONAL TRYPTOPHAN BIOSYNTHESIS PROTEIN-RELATED"/>
    <property type="match status" value="1"/>
</dbReference>
<dbReference type="GO" id="GO:0044205">
    <property type="term" value="P:'de novo' UMP biosynthetic process"/>
    <property type="evidence" value="ECO:0007669"/>
    <property type="project" value="UniProtKB-UniRule"/>
</dbReference>
<keyword evidence="11" id="KW-0028">Amino-acid biosynthesis</keyword>
<keyword evidence="7 11" id="KW-0315">Glutamine amidotransferase</keyword>
<feature type="binding site" evidence="11">
    <location>
        <position position="311"/>
    </location>
    <ligand>
        <name>L-glutamine</name>
        <dbReference type="ChEBI" id="CHEBI:58359"/>
    </ligand>
</feature>
<dbReference type="SMART" id="SM01097">
    <property type="entry name" value="CPSase_sm_chain"/>
    <property type="match status" value="1"/>
</dbReference>
<comment type="subunit">
    <text evidence="11">Composed of two chains; the small (or glutamine) chain promotes the hydrolysis of glutamine to ammonia, which is used by the large (or ammonia) chain to synthesize carbamoyl phosphate. Tetramer of heterodimers (alpha,beta)4.</text>
</comment>
<keyword evidence="8 11" id="KW-0665">Pyrimidine biosynthesis</keyword>
<dbReference type="InterPro" id="IPR006274">
    <property type="entry name" value="CarbamoylP_synth_ssu"/>
</dbReference>
<dbReference type="InterPro" id="IPR036480">
    <property type="entry name" value="CarbP_synth_ssu_N_sf"/>
</dbReference>
<dbReference type="Pfam" id="PF00988">
    <property type="entry name" value="CPSase_sm_chain"/>
    <property type="match status" value="1"/>
</dbReference>
<sequence>MTHETPAILVLEDGTHYIGRAWGARGETLGEIVFNTGMTGYQETLTDPSYHRQIVVMTAPHVGNTGMNPQDPESRAIWVAGFVVRDPARRPSNWRARTTLEEDLIAGGIVGISEVDTRALTRHLRSAGAMRAGIFSGDALPETVGEARLATLLERVRSAPPMAGAALASQVTTPEPYVVEPIGQWSEPVATVVAVDLGIKDMTPTRLAERGLRVVVIPAGGSFADIAAHRPDGVFFSNGPGDPQAAEAEVARLREVLDAGIPYFGICFGNQILGRALGFGTYKLTFGHRGVNQPVQDVTTGKVEITAHNHGFAVDAPLGQETIAPHDARYGRVIVSHVGLNDQVVEGLACLDIPAFSVQYHPEAAAGPHDAAYLFDRFVDMITSRSATPAKENA</sequence>
<evidence type="ECO:0000256" key="3">
    <source>
        <dbReference type="ARBA" id="ARBA00007800"/>
    </source>
</evidence>
<dbReference type="HAMAP" id="MF_01209">
    <property type="entry name" value="CPSase_S_chain"/>
    <property type="match status" value="1"/>
</dbReference>
<proteinExistence type="inferred from homology"/>
<keyword evidence="4 11" id="KW-0436">Ligase</keyword>
<feature type="binding site" evidence="11">
    <location>
        <position position="241"/>
    </location>
    <ligand>
        <name>L-glutamine</name>
        <dbReference type="ChEBI" id="CHEBI:58359"/>
    </ligand>
</feature>
<feature type="binding site" evidence="11">
    <location>
        <position position="239"/>
    </location>
    <ligand>
        <name>L-glutamine</name>
        <dbReference type="ChEBI" id="CHEBI:58359"/>
    </ligand>
</feature>
<keyword evidence="14" id="KW-1185">Reference proteome</keyword>
<evidence type="ECO:0000313" key="14">
    <source>
        <dbReference type="Proteomes" id="UP000224915"/>
    </source>
</evidence>
<name>A0A2A9CZ11_9MICO</name>
<feature type="binding site" evidence="11">
    <location>
        <position position="271"/>
    </location>
    <ligand>
        <name>L-glutamine</name>
        <dbReference type="ChEBI" id="CHEBI:58359"/>
    </ligand>
</feature>
<dbReference type="PROSITE" id="PS51273">
    <property type="entry name" value="GATASE_TYPE_1"/>
    <property type="match status" value="1"/>
</dbReference>
<evidence type="ECO:0000256" key="9">
    <source>
        <dbReference type="ARBA" id="ARBA00048816"/>
    </source>
</evidence>
<feature type="binding site" evidence="11">
    <location>
        <position position="268"/>
    </location>
    <ligand>
        <name>L-glutamine</name>
        <dbReference type="ChEBI" id="CHEBI:58359"/>
    </ligand>
</feature>
<dbReference type="AlphaFoldDB" id="A0A2A9CZ11"/>
<dbReference type="PRINTS" id="PR00099">
    <property type="entry name" value="CPSGATASE"/>
</dbReference>
<keyword evidence="11" id="KW-0055">Arginine biosynthesis</keyword>
<dbReference type="NCBIfam" id="TIGR01368">
    <property type="entry name" value="CPSaseIIsmall"/>
    <property type="match status" value="1"/>
</dbReference>
<comment type="similarity">
    <text evidence="3 11">Belongs to the CarA family.</text>
</comment>
<feature type="binding site" evidence="11">
    <location>
        <position position="309"/>
    </location>
    <ligand>
        <name>L-glutamine</name>
        <dbReference type="ChEBI" id="CHEBI:58359"/>
    </ligand>
</feature>
<dbReference type="UniPathway" id="UPA00068">
    <property type="reaction ID" value="UER00171"/>
</dbReference>
<dbReference type="Proteomes" id="UP000224915">
    <property type="component" value="Unassembled WGS sequence"/>
</dbReference>
<evidence type="ECO:0000256" key="5">
    <source>
        <dbReference type="ARBA" id="ARBA00022741"/>
    </source>
</evidence>
<comment type="pathway">
    <text evidence="1 11">Pyrimidine metabolism; UMP biosynthesis via de novo pathway; (S)-dihydroorotate from bicarbonate: step 1/3.</text>
</comment>
<comment type="catalytic activity">
    <reaction evidence="10 11">
        <text>L-glutamine + H2O = L-glutamate + NH4(+)</text>
        <dbReference type="Rhea" id="RHEA:15889"/>
        <dbReference type="ChEBI" id="CHEBI:15377"/>
        <dbReference type="ChEBI" id="CHEBI:28938"/>
        <dbReference type="ChEBI" id="CHEBI:29985"/>
        <dbReference type="ChEBI" id="CHEBI:58359"/>
    </reaction>
</comment>
<dbReference type="OrthoDB" id="9804328at2"/>
<dbReference type="PANTHER" id="PTHR43418:SF7">
    <property type="entry name" value="CARBAMOYL-PHOSPHATE SYNTHASE SMALL CHAIN"/>
    <property type="match status" value="1"/>
</dbReference>
<dbReference type="SUPFAM" id="SSF52021">
    <property type="entry name" value="Carbamoyl phosphate synthetase, small subunit N-terminal domain"/>
    <property type="match status" value="1"/>
</dbReference>
<accession>A0A2A9CZ11</accession>
<dbReference type="GO" id="GO:0006207">
    <property type="term" value="P:'de novo' pyrimidine nucleobase biosynthetic process"/>
    <property type="evidence" value="ECO:0007669"/>
    <property type="project" value="InterPro"/>
</dbReference>
<dbReference type="GO" id="GO:0006541">
    <property type="term" value="P:glutamine metabolic process"/>
    <property type="evidence" value="ECO:0007669"/>
    <property type="project" value="InterPro"/>
</dbReference>
<dbReference type="RefSeq" id="WP_098468732.1">
    <property type="nucleotide sequence ID" value="NZ_PDJD01000001.1"/>
</dbReference>
<dbReference type="NCBIfam" id="NF009475">
    <property type="entry name" value="PRK12838.1"/>
    <property type="match status" value="1"/>
</dbReference>
<dbReference type="EMBL" id="PDJD01000001">
    <property type="protein sequence ID" value="PFG19643.1"/>
    <property type="molecule type" value="Genomic_DNA"/>
</dbReference>
<keyword evidence="5 11" id="KW-0547">Nucleotide-binding</keyword>
<evidence type="ECO:0000256" key="8">
    <source>
        <dbReference type="ARBA" id="ARBA00022975"/>
    </source>
</evidence>
<dbReference type="Gene3D" id="3.40.50.880">
    <property type="match status" value="1"/>
</dbReference>
<dbReference type="InterPro" id="IPR035686">
    <property type="entry name" value="CPSase_GATase1"/>
</dbReference>
<feature type="binding site" evidence="11">
    <location>
        <position position="312"/>
    </location>
    <ligand>
        <name>L-glutamine</name>
        <dbReference type="ChEBI" id="CHEBI:58359"/>
    </ligand>
</feature>
<comment type="pathway">
    <text evidence="2 11">Amino-acid biosynthesis; L-arginine biosynthesis; carbamoyl phosphate from bicarbonate: step 1/1.</text>
</comment>
<feature type="active site" evidence="11">
    <location>
        <position position="363"/>
    </location>
</feature>
<organism evidence="13 14">
    <name type="scientific">Serinibacter salmoneus</name>
    <dbReference type="NCBI Taxonomy" id="556530"/>
    <lineage>
        <taxon>Bacteria</taxon>
        <taxon>Bacillati</taxon>
        <taxon>Actinomycetota</taxon>
        <taxon>Actinomycetes</taxon>
        <taxon>Micrococcales</taxon>
        <taxon>Beutenbergiaceae</taxon>
        <taxon>Serinibacter</taxon>
    </lineage>
</organism>
<evidence type="ECO:0000313" key="13">
    <source>
        <dbReference type="EMBL" id="PFG19643.1"/>
    </source>
</evidence>
<dbReference type="EC" id="6.3.5.5" evidence="11"/>
<keyword evidence="6 11" id="KW-0067">ATP-binding</keyword>
<evidence type="ECO:0000256" key="4">
    <source>
        <dbReference type="ARBA" id="ARBA00022598"/>
    </source>
</evidence>
<evidence type="ECO:0000256" key="2">
    <source>
        <dbReference type="ARBA" id="ARBA00005077"/>
    </source>
</evidence>
<evidence type="ECO:0000259" key="12">
    <source>
        <dbReference type="SMART" id="SM01097"/>
    </source>
</evidence>
<feature type="binding site" evidence="11">
    <location>
        <position position="49"/>
    </location>
    <ligand>
        <name>L-glutamine</name>
        <dbReference type="ChEBI" id="CHEBI:58359"/>
    </ligand>
</feature>
<evidence type="ECO:0000256" key="10">
    <source>
        <dbReference type="ARBA" id="ARBA00049285"/>
    </source>
</evidence>
<evidence type="ECO:0000256" key="1">
    <source>
        <dbReference type="ARBA" id="ARBA00004812"/>
    </source>
</evidence>
<feature type="region of interest" description="CPSase" evidence="11">
    <location>
        <begin position="1"/>
        <end position="192"/>
    </location>
</feature>
<feature type="active site" description="Nucleophile" evidence="11">
    <location>
        <position position="267"/>
    </location>
</feature>
<evidence type="ECO:0000256" key="11">
    <source>
        <dbReference type="HAMAP-Rule" id="MF_01209"/>
    </source>
</evidence>
<dbReference type="GO" id="GO:0006526">
    <property type="term" value="P:L-arginine biosynthetic process"/>
    <property type="evidence" value="ECO:0007669"/>
    <property type="project" value="UniProtKB-UniRule"/>
</dbReference>
<dbReference type="SUPFAM" id="SSF52317">
    <property type="entry name" value="Class I glutamine amidotransferase-like"/>
    <property type="match status" value="1"/>
</dbReference>
<dbReference type="GO" id="GO:0005524">
    <property type="term" value="F:ATP binding"/>
    <property type="evidence" value="ECO:0007669"/>
    <property type="project" value="UniProtKB-UniRule"/>
</dbReference>
<feature type="domain" description="Carbamoyl-phosphate synthase small subunit N-terminal" evidence="12">
    <location>
        <begin position="5"/>
        <end position="135"/>
    </location>
</feature>
<evidence type="ECO:0000256" key="6">
    <source>
        <dbReference type="ARBA" id="ARBA00022840"/>
    </source>
</evidence>
<evidence type="ECO:0000256" key="7">
    <source>
        <dbReference type="ARBA" id="ARBA00022962"/>
    </source>
</evidence>